<evidence type="ECO:0000256" key="2">
    <source>
        <dbReference type="ARBA" id="ARBA00022679"/>
    </source>
</evidence>
<proteinExistence type="predicted"/>
<dbReference type="InterPro" id="IPR050748">
    <property type="entry name" value="Glycosyltrans_8_dom-fam"/>
</dbReference>
<dbReference type="CDD" id="cd04194">
    <property type="entry name" value="GT8_A4GalT_like"/>
    <property type="match status" value="1"/>
</dbReference>
<dbReference type="AlphaFoldDB" id="A0A174IJA3"/>
<name>A0A174IJA3_9CLOT</name>
<organism evidence="4 5">
    <name type="scientific">Clostridium disporicum</name>
    <dbReference type="NCBI Taxonomy" id="84024"/>
    <lineage>
        <taxon>Bacteria</taxon>
        <taxon>Bacillati</taxon>
        <taxon>Bacillota</taxon>
        <taxon>Clostridia</taxon>
        <taxon>Eubacteriales</taxon>
        <taxon>Clostridiaceae</taxon>
        <taxon>Clostridium</taxon>
    </lineage>
</organism>
<evidence type="ECO:0000256" key="1">
    <source>
        <dbReference type="ARBA" id="ARBA00022676"/>
    </source>
</evidence>
<dbReference type="RefSeq" id="WP_055277975.1">
    <property type="nucleotide sequence ID" value="NZ_CYZV01000072.1"/>
</dbReference>
<evidence type="ECO:0000313" key="5">
    <source>
        <dbReference type="Proteomes" id="UP000095558"/>
    </source>
</evidence>
<reference evidence="4 5" key="1">
    <citation type="submission" date="2015-09" db="EMBL/GenBank/DDBJ databases">
        <authorList>
            <consortium name="Pathogen Informatics"/>
        </authorList>
    </citation>
    <scope>NUCLEOTIDE SEQUENCE [LARGE SCALE GENOMIC DNA]</scope>
    <source>
        <strain evidence="4 5">2789STDY5834855</strain>
    </source>
</reference>
<sequence>MGKNIYEDEMYIVYASDDNFSDIMGVSILSLFENNKDENINIYILDSNISKDNKDKIESICVNYSKKLPMWIQAKNINDVLGINVEMDRGSLSQYARLFIGDLLDKDIKRVLYLDCDTIIEKSIKDLWNIDLEGNTIAALKDAFSSRYRANIRLKPNDIMFNSGVMLIDMLKWKENRIEDRLLKLIKKNNGIIQQGDQGALNSILSKQTLCINPKYNAVTIFFDFTYENMLIYRKPPNFYPKEEIKKAIEDPVIIHYTTSFISRRPWVEGCNHKYKDRYLYYKNKSPWSNEPFRQYKAGVIKRLFIKIFNIMPYYFSIRFASILQVYIRPIVNRVKLKRLTV</sequence>
<gene>
    <name evidence="4" type="primary">gspA</name>
    <name evidence="4" type="ORF">ERS852470_03603</name>
</gene>
<dbReference type="InterPro" id="IPR002495">
    <property type="entry name" value="Glyco_trans_8"/>
</dbReference>
<dbReference type="GO" id="GO:0046872">
    <property type="term" value="F:metal ion binding"/>
    <property type="evidence" value="ECO:0007669"/>
    <property type="project" value="UniProtKB-KW"/>
</dbReference>
<evidence type="ECO:0000256" key="3">
    <source>
        <dbReference type="ARBA" id="ARBA00022723"/>
    </source>
</evidence>
<dbReference type="EMBL" id="CYZV01000072">
    <property type="protein sequence ID" value="CUO87354.1"/>
    <property type="molecule type" value="Genomic_DNA"/>
</dbReference>
<dbReference type="Proteomes" id="UP000095558">
    <property type="component" value="Unassembled WGS sequence"/>
</dbReference>
<dbReference type="PANTHER" id="PTHR13778">
    <property type="entry name" value="GLYCOSYLTRANSFERASE 8 DOMAIN-CONTAINING PROTEIN"/>
    <property type="match status" value="1"/>
</dbReference>
<evidence type="ECO:0000313" key="4">
    <source>
        <dbReference type="EMBL" id="CUO87354.1"/>
    </source>
</evidence>
<dbReference type="Pfam" id="PF01501">
    <property type="entry name" value="Glyco_transf_8"/>
    <property type="match status" value="1"/>
</dbReference>
<dbReference type="Gene3D" id="3.90.550.10">
    <property type="entry name" value="Spore Coat Polysaccharide Biosynthesis Protein SpsA, Chain A"/>
    <property type="match status" value="1"/>
</dbReference>
<dbReference type="OrthoDB" id="9798746at2"/>
<dbReference type="PANTHER" id="PTHR13778:SF47">
    <property type="entry name" value="LIPOPOLYSACCHARIDE 1,3-GALACTOSYLTRANSFERASE"/>
    <property type="match status" value="1"/>
</dbReference>
<accession>A0A174IJA3</accession>
<dbReference type="InterPro" id="IPR029044">
    <property type="entry name" value="Nucleotide-diphossugar_trans"/>
</dbReference>
<keyword evidence="1" id="KW-0328">Glycosyltransferase</keyword>
<dbReference type="GO" id="GO:0016757">
    <property type="term" value="F:glycosyltransferase activity"/>
    <property type="evidence" value="ECO:0007669"/>
    <property type="project" value="UniProtKB-KW"/>
</dbReference>
<protein>
    <submittedName>
        <fullName evidence="4">Glycosyl transferase family protein</fullName>
    </submittedName>
</protein>
<keyword evidence="3" id="KW-0479">Metal-binding</keyword>
<keyword evidence="2 4" id="KW-0808">Transferase</keyword>
<dbReference type="SUPFAM" id="SSF53448">
    <property type="entry name" value="Nucleotide-diphospho-sugar transferases"/>
    <property type="match status" value="1"/>
</dbReference>